<dbReference type="AlphaFoldDB" id="A0A9D9DU03"/>
<dbReference type="InterPro" id="IPR005335">
    <property type="entry name" value="Terminase_ssu"/>
</dbReference>
<evidence type="ECO:0000313" key="1">
    <source>
        <dbReference type="EMBL" id="MBO8433929.1"/>
    </source>
</evidence>
<comment type="caution">
    <text evidence="1">The sequence shown here is derived from an EMBL/GenBank/DDBJ whole genome shotgun (WGS) entry which is preliminary data.</text>
</comment>
<evidence type="ECO:0000313" key="2">
    <source>
        <dbReference type="Proteomes" id="UP000823611"/>
    </source>
</evidence>
<name>A0A9D9DU03_9FIRM</name>
<organism evidence="1 2">
    <name type="scientific">Candidatus Fimicola merdigallinarum</name>
    <dbReference type="NCBI Taxonomy" id="2840819"/>
    <lineage>
        <taxon>Bacteria</taxon>
        <taxon>Bacillati</taxon>
        <taxon>Bacillota</taxon>
        <taxon>Clostridia</taxon>
        <taxon>Lachnospirales</taxon>
        <taxon>Lachnospiraceae</taxon>
        <taxon>Lachnospiraceae incertae sedis</taxon>
        <taxon>Candidatus Fimicola</taxon>
    </lineage>
</organism>
<dbReference type="Pfam" id="PF03592">
    <property type="entry name" value="Terminase_2"/>
    <property type="match status" value="1"/>
</dbReference>
<sequence>MKRGFSEKKRIFVEEYALTGDLKKACEKSGYTEKYGKRLANSDEVKKIIEEKTSEKILEEVANDEEILRFLTKIMRDKNDSSIRERMRAVELLTKRKQLFCDDEDEEVGVLIVDDIK</sequence>
<dbReference type="Proteomes" id="UP000823611">
    <property type="component" value="Unassembled WGS sequence"/>
</dbReference>
<protein>
    <submittedName>
        <fullName evidence="1">Terminase small subunit</fullName>
    </submittedName>
</protein>
<reference evidence="1" key="1">
    <citation type="submission" date="2020-10" db="EMBL/GenBank/DDBJ databases">
        <authorList>
            <person name="Gilroy R."/>
        </authorList>
    </citation>
    <scope>NUCLEOTIDE SEQUENCE</scope>
    <source>
        <strain evidence="1">F6-4510</strain>
    </source>
</reference>
<reference evidence="1" key="2">
    <citation type="journal article" date="2021" name="PeerJ">
        <title>Extensive microbial diversity within the chicken gut microbiome revealed by metagenomics and culture.</title>
        <authorList>
            <person name="Gilroy R."/>
            <person name="Ravi A."/>
            <person name="Getino M."/>
            <person name="Pursley I."/>
            <person name="Horton D.L."/>
            <person name="Alikhan N.F."/>
            <person name="Baker D."/>
            <person name="Gharbi K."/>
            <person name="Hall N."/>
            <person name="Watson M."/>
            <person name="Adriaenssens E.M."/>
            <person name="Foster-Nyarko E."/>
            <person name="Jarju S."/>
            <person name="Secka A."/>
            <person name="Antonio M."/>
            <person name="Oren A."/>
            <person name="Chaudhuri R.R."/>
            <person name="La Ragione R."/>
            <person name="Hildebrand F."/>
            <person name="Pallen M.J."/>
        </authorList>
    </citation>
    <scope>NUCLEOTIDE SEQUENCE</scope>
    <source>
        <strain evidence="1">F6-4510</strain>
    </source>
</reference>
<dbReference type="GO" id="GO:0051276">
    <property type="term" value="P:chromosome organization"/>
    <property type="evidence" value="ECO:0007669"/>
    <property type="project" value="InterPro"/>
</dbReference>
<accession>A0A9D9DU03</accession>
<gene>
    <name evidence="1" type="ORF">IAC55_01230</name>
</gene>
<dbReference type="EMBL" id="JADIMX010000025">
    <property type="protein sequence ID" value="MBO8433929.1"/>
    <property type="molecule type" value="Genomic_DNA"/>
</dbReference>
<proteinExistence type="predicted"/>